<dbReference type="SUPFAM" id="SSF57667">
    <property type="entry name" value="beta-beta-alpha zinc fingers"/>
    <property type="match status" value="1"/>
</dbReference>
<keyword evidence="4" id="KW-0862">Zinc</keyword>
<feature type="compositionally biased region" description="Low complexity" evidence="6">
    <location>
        <begin position="49"/>
        <end position="66"/>
    </location>
</feature>
<proteinExistence type="predicted"/>
<protein>
    <submittedName>
        <fullName evidence="8">Zinc finger Y-chromosomal protein 1-like</fullName>
    </submittedName>
</protein>
<feature type="domain" description="C2H2-type" evidence="7">
    <location>
        <begin position="106"/>
        <end position="134"/>
    </location>
</feature>
<feature type="domain" description="C2H2-type" evidence="7">
    <location>
        <begin position="78"/>
        <end position="105"/>
    </location>
</feature>
<evidence type="ECO:0000256" key="5">
    <source>
        <dbReference type="PROSITE-ProRule" id="PRU00042"/>
    </source>
</evidence>
<feature type="non-terminal residue" evidence="8">
    <location>
        <position position="137"/>
    </location>
</feature>
<evidence type="ECO:0000259" key="7">
    <source>
        <dbReference type="PROSITE" id="PS50157"/>
    </source>
</evidence>
<dbReference type="SMART" id="SM00355">
    <property type="entry name" value="ZnF_C2H2"/>
    <property type="match status" value="2"/>
</dbReference>
<dbReference type="Gene3D" id="3.30.160.60">
    <property type="entry name" value="Classic Zinc Finger"/>
    <property type="match status" value="2"/>
</dbReference>
<dbReference type="STRING" id="418985.A0A1V9XC09"/>
<sequence>MDMTASIVQGTQNSGCTYSLAGSCRNPVRVGVTRRDAARSMPPSPLDAGCSSGSPTNSPGPGAQGPLVGGGGGYKRVYSCHVCGYHTHIKRAHERHILTHTGEKPYKCDYCEFRSNRKDNLLTHVRKKHQNSARALQ</sequence>
<dbReference type="FunFam" id="3.30.160.60:FF:001732">
    <property type="entry name" value="Zgc:162936"/>
    <property type="match status" value="1"/>
</dbReference>
<dbReference type="InterPro" id="IPR036236">
    <property type="entry name" value="Znf_C2H2_sf"/>
</dbReference>
<dbReference type="GO" id="GO:0045944">
    <property type="term" value="P:positive regulation of transcription by RNA polymerase II"/>
    <property type="evidence" value="ECO:0007669"/>
    <property type="project" value="TreeGrafter"/>
</dbReference>
<dbReference type="PANTHER" id="PTHR24403:SF100">
    <property type="entry name" value="C2H2-TYPE DOMAIN-CONTAINING PROTEIN"/>
    <property type="match status" value="1"/>
</dbReference>
<evidence type="ECO:0000313" key="8">
    <source>
        <dbReference type="EMBL" id="OQR70966.1"/>
    </source>
</evidence>
<gene>
    <name evidence="8" type="ORF">BIW11_04059</name>
</gene>
<comment type="caution">
    <text evidence="8">The sequence shown here is derived from an EMBL/GenBank/DDBJ whole genome shotgun (WGS) entry which is preliminary data.</text>
</comment>
<dbReference type="InterPro" id="IPR013087">
    <property type="entry name" value="Znf_C2H2_type"/>
</dbReference>
<evidence type="ECO:0000256" key="6">
    <source>
        <dbReference type="SAM" id="MobiDB-lite"/>
    </source>
</evidence>
<reference evidence="8 9" key="1">
    <citation type="journal article" date="2017" name="Gigascience">
        <title>Draft genome of the honey bee ectoparasitic mite, Tropilaelaps mercedesae, is shaped by the parasitic life history.</title>
        <authorList>
            <person name="Dong X."/>
            <person name="Armstrong S.D."/>
            <person name="Xia D."/>
            <person name="Makepeace B.L."/>
            <person name="Darby A.C."/>
            <person name="Kadowaki T."/>
        </authorList>
    </citation>
    <scope>NUCLEOTIDE SEQUENCE [LARGE SCALE GENOMIC DNA]</scope>
    <source>
        <strain evidence="8">Wuxi-XJTLU</strain>
    </source>
</reference>
<dbReference type="AlphaFoldDB" id="A0A1V9XC09"/>
<dbReference type="InParanoid" id="A0A1V9XC09"/>
<dbReference type="InterPro" id="IPR050688">
    <property type="entry name" value="Zinc_finger/UBP_domain"/>
</dbReference>
<dbReference type="PROSITE" id="PS50157">
    <property type="entry name" value="ZINC_FINGER_C2H2_2"/>
    <property type="match status" value="2"/>
</dbReference>
<dbReference type="GO" id="GO:0043565">
    <property type="term" value="F:sequence-specific DNA binding"/>
    <property type="evidence" value="ECO:0007669"/>
    <property type="project" value="UniProtKB-ARBA"/>
</dbReference>
<dbReference type="GO" id="GO:0008270">
    <property type="term" value="F:zinc ion binding"/>
    <property type="evidence" value="ECO:0007669"/>
    <property type="project" value="UniProtKB-KW"/>
</dbReference>
<accession>A0A1V9XC09</accession>
<dbReference type="EMBL" id="MNPL01015651">
    <property type="protein sequence ID" value="OQR70966.1"/>
    <property type="molecule type" value="Genomic_DNA"/>
</dbReference>
<dbReference type="OrthoDB" id="6418345at2759"/>
<dbReference type="GO" id="GO:0005694">
    <property type="term" value="C:chromosome"/>
    <property type="evidence" value="ECO:0007669"/>
    <property type="project" value="UniProtKB-ARBA"/>
</dbReference>
<dbReference type="PANTHER" id="PTHR24403">
    <property type="entry name" value="ZINC FINGER PROTEIN"/>
    <property type="match status" value="1"/>
</dbReference>
<keyword evidence="3 5" id="KW-0863">Zinc-finger</keyword>
<dbReference type="GO" id="GO:0005634">
    <property type="term" value="C:nucleus"/>
    <property type="evidence" value="ECO:0007669"/>
    <property type="project" value="TreeGrafter"/>
</dbReference>
<name>A0A1V9XC09_9ACAR</name>
<evidence type="ECO:0000256" key="4">
    <source>
        <dbReference type="ARBA" id="ARBA00022833"/>
    </source>
</evidence>
<evidence type="ECO:0000313" key="9">
    <source>
        <dbReference type="Proteomes" id="UP000192247"/>
    </source>
</evidence>
<keyword evidence="1" id="KW-0479">Metal-binding</keyword>
<keyword evidence="2" id="KW-0677">Repeat</keyword>
<dbReference type="Proteomes" id="UP000192247">
    <property type="component" value="Unassembled WGS sequence"/>
</dbReference>
<keyword evidence="9" id="KW-1185">Reference proteome</keyword>
<evidence type="ECO:0000256" key="2">
    <source>
        <dbReference type="ARBA" id="ARBA00022737"/>
    </source>
</evidence>
<organism evidence="8 9">
    <name type="scientific">Tropilaelaps mercedesae</name>
    <dbReference type="NCBI Taxonomy" id="418985"/>
    <lineage>
        <taxon>Eukaryota</taxon>
        <taxon>Metazoa</taxon>
        <taxon>Ecdysozoa</taxon>
        <taxon>Arthropoda</taxon>
        <taxon>Chelicerata</taxon>
        <taxon>Arachnida</taxon>
        <taxon>Acari</taxon>
        <taxon>Parasitiformes</taxon>
        <taxon>Mesostigmata</taxon>
        <taxon>Gamasina</taxon>
        <taxon>Dermanyssoidea</taxon>
        <taxon>Laelapidae</taxon>
        <taxon>Tropilaelaps</taxon>
    </lineage>
</organism>
<feature type="region of interest" description="Disordered" evidence="6">
    <location>
        <begin position="34"/>
        <end position="68"/>
    </location>
</feature>
<evidence type="ECO:0000256" key="1">
    <source>
        <dbReference type="ARBA" id="ARBA00022723"/>
    </source>
</evidence>
<evidence type="ECO:0000256" key="3">
    <source>
        <dbReference type="ARBA" id="ARBA00022771"/>
    </source>
</evidence>